<dbReference type="SUPFAM" id="SSF52087">
    <property type="entry name" value="CRAL/TRIO domain"/>
    <property type="match status" value="1"/>
</dbReference>
<evidence type="ECO:0000313" key="2">
    <source>
        <dbReference type="EnsemblMetazoa" id="XP_014253442.1"/>
    </source>
</evidence>
<dbReference type="AlphaFoldDB" id="A0A8I6TFY6"/>
<evidence type="ECO:0000259" key="1">
    <source>
        <dbReference type="PROSITE" id="PS50191"/>
    </source>
</evidence>
<sequence>MEIDKRVRCGEHILRFEDEADPGEWFLEKSRIELRETPEIREKAMEEFRKKITEMDNIVFPIDDETSVLSFLRACKFYPDSAFDKLIKFFNFRAKNPKYCENLSAVKDVNVFKHSIFTIMPYRDQHGRRILLVEIGKKWNTKEVSLVEIIRGVMLVVSAALIEPKTQIAGANVIIDLEGLSLSHVWQFSPGFAKMLLEWVQEALPCRIKSVHIVNQPYIFNMLFSIFKPFINEKLRNRIYFHGDNKTSLIEHIDAKFVPTQYGGDMVLETNYGMEIHKLLYQYEWKIQEANTYRIINDKKQSKK</sequence>
<evidence type="ECO:0000313" key="3">
    <source>
        <dbReference type="Proteomes" id="UP000494040"/>
    </source>
</evidence>
<proteinExistence type="predicted"/>
<dbReference type="InterPro" id="IPR001251">
    <property type="entry name" value="CRAL-TRIO_dom"/>
</dbReference>
<dbReference type="PROSITE" id="PS50191">
    <property type="entry name" value="CRAL_TRIO"/>
    <property type="match status" value="1"/>
</dbReference>
<dbReference type="InterPro" id="IPR036865">
    <property type="entry name" value="CRAL-TRIO_dom_sf"/>
</dbReference>
<dbReference type="InterPro" id="IPR036273">
    <property type="entry name" value="CRAL/TRIO_N_dom_sf"/>
</dbReference>
<dbReference type="OMA" id="RMEKEPA"/>
<dbReference type="GO" id="GO:0016020">
    <property type="term" value="C:membrane"/>
    <property type="evidence" value="ECO:0007669"/>
    <property type="project" value="TreeGrafter"/>
</dbReference>
<name>A0A8I6TFY6_CIMLE</name>
<dbReference type="OrthoDB" id="75724at2759"/>
<dbReference type="PANTHER" id="PTHR10174">
    <property type="entry name" value="ALPHA-TOCOPHEROL TRANSFER PROTEIN-RELATED"/>
    <property type="match status" value="1"/>
</dbReference>
<keyword evidence="3" id="KW-1185">Reference proteome</keyword>
<dbReference type="Gene3D" id="3.40.525.10">
    <property type="entry name" value="CRAL-TRIO lipid binding domain"/>
    <property type="match status" value="1"/>
</dbReference>
<dbReference type="SMART" id="SM00516">
    <property type="entry name" value="SEC14"/>
    <property type="match status" value="1"/>
</dbReference>
<dbReference type="PANTHER" id="PTHR10174:SF38">
    <property type="entry name" value="HL01515P"/>
    <property type="match status" value="1"/>
</dbReference>
<dbReference type="Proteomes" id="UP000494040">
    <property type="component" value="Unassembled WGS sequence"/>
</dbReference>
<dbReference type="Gene3D" id="1.10.8.20">
    <property type="entry name" value="N-terminal domain of phosphatidylinositol transfer protein sec14p"/>
    <property type="match status" value="1"/>
</dbReference>
<dbReference type="EnsemblMetazoa" id="XM_014397956.2">
    <property type="protein sequence ID" value="XP_014253442.1"/>
    <property type="gene ID" value="LOC106668824"/>
</dbReference>
<dbReference type="GeneID" id="106668824"/>
<dbReference type="Pfam" id="PF00650">
    <property type="entry name" value="CRAL_TRIO"/>
    <property type="match status" value="1"/>
</dbReference>
<dbReference type="CDD" id="cd00170">
    <property type="entry name" value="SEC14"/>
    <property type="match status" value="1"/>
</dbReference>
<dbReference type="RefSeq" id="XP_014253442.1">
    <property type="nucleotide sequence ID" value="XM_014397956.2"/>
</dbReference>
<accession>A0A8I6TFY6</accession>
<dbReference type="SUPFAM" id="SSF46938">
    <property type="entry name" value="CRAL/TRIO N-terminal domain"/>
    <property type="match status" value="1"/>
</dbReference>
<dbReference type="KEGG" id="clec:106668824"/>
<dbReference type="PRINTS" id="PR00180">
    <property type="entry name" value="CRETINALDHBP"/>
</dbReference>
<organism evidence="2 3">
    <name type="scientific">Cimex lectularius</name>
    <name type="common">Bed bug</name>
    <name type="synonym">Acanthia lectularia</name>
    <dbReference type="NCBI Taxonomy" id="79782"/>
    <lineage>
        <taxon>Eukaryota</taxon>
        <taxon>Metazoa</taxon>
        <taxon>Ecdysozoa</taxon>
        <taxon>Arthropoda</taxon>
        <taxon>Hexapoda</taxon>
        <taxon>Insecta</taxon>
        <taxon>Pterygota</taxon>
        <taxon>Neoptera</taxon>
        <taxon>Paraneoptera</taxon>
        <taxon>Hemiptera</taxon>
        <taxon>Heteroptera</taxon>
        <taxon>Panheteroptera</taxon>
        <taxon>Cimicomorpha</taxon>
        <taxon>Cimicidae</taxon>
        <taxon>Cimex</taxon>
    </lineage>
</organism>
<feature type="domain" description="CRAL-TRIO" evidence="1">
    <location>
        <begin position="107"/>
        <end position="270"/>
    </location>
</feature>
<dbReference type="GO" id="GO:1902936">
    <property type="term" value="F:phosphatidylinositol bisphosphate binding"/>
    <property type="evidence" value="ECO:0007669"/>
    <property type="project" value="TreeGrafter"/>
</dbReference>
<dbReference type="Gene3D" id="1.20.5.1200">
    <property type="entry name" value="Alpha-tocopherol transfer"/>
    <property type="match status" value="1"/>
</dbReference>
<protein>
    <recommendedName>
        <fullName evidence="1">CRAL-TRIO domain-containing protein</fullName>
    </recommendedName>
</protein>
<reference evidence="2" key="1">
    <citation type="submission" date="2022-01" db="UniProtKB">
        <authorList>
            <consortium name="EnsemblMetazoa"/>
        </authorList>
    </citation>
    <scope>IDENTIFICATION</scope>
</reference>